<organism evidence="1">
    <name type="scientific">uncultured Coleofasciculus sp</name>
    <dbReference type="NCBI Taxonomy" id="1267456"/>
    <lineage>
        <taxon>Bacteria</taxon>
        <taxon>Bacillati</taxon>
        <taxon>Cyanobacteriota</taxon>
        <taxon>Cyanophyceae</taxon>
        <taxon>Coleofasciculales</taxon>
        <taxon>Coleofasciculaceae</taxon>
        <taxon>Coleofasciculus</taxon>
        <taxon>environmental samples</taxon>
    </lineage>
</organism>
<dbReference type="AlphaFoldDB" id="A0A6J4IZV6"/>
<sequence length="50" mass="5749">QLTNRLRKVRLIGLLHQLQLILGQQALLCDKVAGIARSVLMWRFAYLLFG</sequence>
<evidence type="ECO:0000313" key="1">
    <source>
        <dbReference type="EMBL" id="CAA9263865.1"/>
    </source>
</evidence>
<accession>A0A6J4IZV6</accession>
<name>A0A6J4IZV6_9CYAN</name>
<gene>
    <name evidence="1" type="ORF">AVDCRST_MAG92-2613</name>
</gene>
<proteinExistence type="predicted"/>
<feature type="non-terminal residue" evidence="1">
    <location>
        <position position="1"/>
    </location>
</feature>
<reference evidence="1" key="1">
    <citation type="submission" date="2020-02" db="EMBL/GenBank/DDBJ databases">
        <authorList>
            <person name="Meier V. D."/>
        </authorList>
    </citation>
    <scope>NUCLEOTIDE SEQUENCE</scope>
    <source>
        <strain evidence="1">AVDCRST_MAG92</strain>
    </source>
</reference>
<dbReference type="EMBL" id="CADCTM010000403">
    <property type="protein sequence ID" value="CAA9263865.1"/>
    <property type="molecule type" value="Genomic_DNA"/>
</dbReference>
<protein>
    <submittedName>
        <fullName evidence="1">Uncharacterized protein</fullName>
    </submittedName>
</protein>